<proteinExistence type="inferred from homology"/>
<evidence type="ECO:0000256" key="4">
    <source>
        <dbReference type="ARBA" id="ARBA00022448"/>
    </source>
</evidence>
<dbReference type="PROSITE" id="PS52015">
    <property type="entry name" value="TONB_CTD"/>
    <property type="match status" value="1"/>
</dbReference>
<dbReference type="PRINTS" id="PR01374">
    <property type="entry name" value="TONBPROTEIN"/>
</dbReference>
<dbReference type="PANTHER" id="PTHR33446">
    <property type="entry name" value="PROTEIN TONB-RELATED"/>
    <property type="match status" value="1"/>
</dbReference>
<keyword evidence="8" id="KW-0677">Repeat</keyword>
<evidence type="ECO:0000256" key="8">
    <source>
        <dbReference type="ARBA" id="ARBA00022737"/>
    </source>
</evidence>
<feature type="domain" description="TonB C-terminal" evidence="15">
    <location>
        <begin position="162"/>
        <end position="249"/>
    </location>
</feature>
<keyword evidence="4 13" id="KW-0813">Transport</keyword>
<dbReference type="Pfam" id="PF03544">
    <property type="entry name" value="TonB_C"/>
    <property type="match status" value="1"/>
</dbReference>
<dbReference type="InterPro" id="IPR006260">
    <property type="entry name" value="TonB/TolA_C"/>
</dbReference>
<feature type="compositionally biased region" description="Pro residues" evidence="14">
    <location>
        <begin position="114"/>
        <end position="136"/>
    </location>
</feature>
<protein>
    <recommendedName>
        <fullName evidence="3 13">Protein TonB</fullName>
    </recommendedName>
</protein>
<accession>A0ABW2ETK4</accession>
<reference evidence="17" key="1">
    <citation type="journal article" date="2019" name="Int. J. Syst. Evol. Microbiol.">
        <title>The Global Catalogue of Microorganisms (GCM) 10K type strain sequencing project: providing services to taxonomists for standard genome sequencing and annotation.</title>
        <authorList>
            <consortium name="The Broad Institute Genomics Platform"/>
            <consortium name="The Broad Institute Genome Sequencing Center for Infectious Disease"/>
            <person name="Wu L."/>
            <person name="Ma J."/>
        </authorList>
    </citation>
    <scope>NUCLEOTIDE SEQUENCE [LARGE SCALE GENOMIC DNA]</scope>
    <source>
        <strain evidence="17">CGMCC 1.13666</strain>
    </source>
</reference>
<dbReference type="InterPro" id="IPR003538">
    <property type="entry name" value="TonB"/>
</dbReference>
<organism evidence="16 17">
    <name type="scientific">Halomonas salifodinae</name>
    <dbReference type="NCBI Taxonomy" id="438745"/>
    <lineage>
        <taxon>Bacteria</taxon>
        <taxon>Pseudomonadati</taxon>
        <taxon>Pseudomonadota</taxon>
        <taxon>Gammaproteobacteria</taxon>
        <taxon>Oceanospirillales</taxon>
        <taxon>Halomonadaceae</taxon>
        <taxon>Halomonas</taxon>
    </lineage>
</organism>
<keyword evidence="10" id="KW-1133">Transmembrane helix</keyword>
<evidence type="ECO:0000256" key="6">
    <source>
        <dbReference type="ARBA" id="ARBA00022519"/>
    </source>
</evidence>
<keyword evidence="7" id="KW-0812">Transmembrane</keyword>
<comment type="caution">
    <text evidence="16">The sequence shown here is derived from an EMBL/GenBank/DDBJ whole genome shotgun (WGS) entry which is preliminary data.</text>
</comment>
<keyword evidence="13" id="KW-0735">Signal-anchor</keyword>
<evidence type="ECO:0000256" key="14">
    <source>
        <dbReference type="SAM" id="MobiDB-lite"/>
    </source>
</evidence>
<dbReference type="InterPro" id="IPR051045">
    <property type="entry name" value="TonB-dependent_transducer"/>
</dbReference>
<dbReference type="NCBIfam" id="TIGR01352">
    <property type="entry name" value="tonB_Cterm"/>
    <property type="match status" value="1"/>
</dbReference>
<evidence type="ECO:0000256" key="7">
    <source>
        <dbReference type="ARBA" id="ARBA00022692"/>
    </source>
</evidence>
<evidence type="ECO:0000256" key="13">
    <source>
        <dbReference type="RuleBase" id="RU362123"/>
    </source>
</evidence>
<keyword evidence="6 13" id="KW-0997">Cell inner membrane</keyword>
<keyword evidence="5 13" id="KW-1003">Cell membrane</keyword>
<evidence type="ECO:0000259" key="15">
    <source>
        <dbReference type="PROSITE" id="PS52015"/>
    </source>
</evidence>
<evidence type="ECO:0000256" key="9">
    <source>
        <dbReference type="ARBA" id="ARBA00022927"/>
    </source>
</evidence>
<feature type="compositionally biased region" description="Low complexity" evidence="14">
    <location>
        <begin position="137"/>
        <end position="153"/>
    </location>
</feature>
<evidence type="ECO:0000256" key="1">
    <source>
        <dbReference type="ARBA" id="ARBA00004383"/>
    </source>
</evidence>
<sequence length="249" mass="26554">MTRVPFSALGGAALALLLFWLLALLVAPPEAEIDVLDVSMSMDLVEAPEAVPEEAAAEAAPPVEAAPPPPLPEPAPPQASPVSLPEPELPPQEFEPVELDEQLPELAEARPEPPPEPTPEPAPEPTPEPAPAPSPSEAPAENAEASEPAGAPAQGEVNEAPVEVGALAPTNRVPPDYPSRAQRRGIEGHVELRFLIRADGSVDPDSIQVISARPRNVFDRAARQAVARWRFEPAQGLRRAQQRLEFQLR</sequence>
<dbReference type="SUPFAM" id="SSF74653">
    <property type="entry name" value="TolA/TonB C-terminal domain"/>
    <property type="match status" value="1"/>
</dbReference>
<comment type="subunit">
    <text evidence="12">Homodimer. Forms a complex with the accessory proteins ExbB and ExbD.</text>
</comment>
<dbReference type="RefSeq" id="WP_346063135.1">
    <property type="nucleotide sequence ID" value="NZ_BAAADR010000014.1"/>
</dbReference>
<dbReference type="Proteomes" id="UP001596411">
    <property type="component" value="Unassembled WGS sequence"/>
</dbReference>
<dbReference type="InterPro" id="IPR037682">
    <property type="entry name" value="TonB_C"/>
</dbReference>
<keyword evidence="9 13" id="KW-0653">Protein transport</keyword>
<evidence type="ECO:0000256" key="11">
    <source>
        <dbReference type="ARBA" id="ARBA00023136"/>
    </source>
</evidence>
<gene>
    <name evidence="16" type="ORF">ACFQH5_00275</name>
</gene>
<evidence type="ECO:0000256" key="5">
    <source>
        <dbReference type="ARBA" id="ARBA00022475"/>
    </source>
</evidence>
<feature type="region of interest" description="Disordered" evidence="14">
    <location>
        <begin position="51"/>
        <end position="184"/>
    </location>
</feature>
<evidence type="ECO:0000256" key="10">
    <source>
        <dbReference type="ARBA" id="ARBA00022989"/>
    </source>
</evidence>
<comment type="subcellular location">
    <subcellularLocation>
        <location evidence="1 13">Cell inner membrane</location>
        <topology evidence="1 13">Single-pass membrane protein</topology>
        <orientation evidence="1 13">Periplasmic side</orientation>
    </subcellularLocation>
</comment>
<feature type="compositionally biased region" description="Pro residues" evidence="14">
    <location>
        <begin position="64"/>
        <end position="79"/>
    </location>
</feature>
<evidence type="ECO:0000313" key="16">
    <source>
        <dbReference type="EMBL" id="MFC7087983.1"/>
    </source>
</evidence>
<evidence type="ECO:0000256" key="12">
    <source>
        <dbReference type="ARBA" id="ARBA00025849"/>
    </source>
</evidence>
<evidence type="ECO:0000256" key="2">
    <source>
        <dbReference type="ARBA" id="ARBA00006555"/>
    </source>
</evidence>
<name>A0ABW2ETK4_9GAMM</name>
<comment type="similarity">
    <text evidence="2 13">Belongs to the TonB family.</text>
</comment>
<comment type="function">
    <text evidence="13">Interacts with outer membrane receptor proteins that carry out high-affinity binding and energy dependent uptake into the periplasmic space of specific substrates. It could act to transduce energy from the cytoplasmic membrane to specific energy-requiring processes in the outer membrane, resulting in the release into the periplasm of ligands bound by these outer membrane proteins.</text>
</comment>
<dbReference type="PANTHER" id="PTHR33446:SF8">
    <property type="entry name" value="PROTEIN TONB"/>
    <property type="match status" value="1"/>
</dbReference>
<evidence type="ECO:0000256" key="3">
    <source>
        <dbReference type="ARBA" id="ARBA00022362"/>
    </source>
</evidence>
<dbReference type="Gene3D" id="3.30.2420.10">
    <property type="entry name" value="TonB"/>
    <property type="match status" value="1"/>
</dbReference>
<keyword evidence="17" id="KW-1185">Reference proteome</keyword>
<dbReference type="EMBL" id="JBHSZP010000001">
    <property type="protein sequence ID" value="MFC7087983.1"/>
    <property type="molecule type" value="Genomic_DNA"/>
</dbReference>
<evidence type="ECO:0000313" key="17">
    <source>
        <dbReference type="Proteomes" id="UP001596411"/>
    </source>
</evidence>
<keyword evidence="11" id="KW-0472">Membrane</keyword>